<reference evidence="1" key="1">
    <citation type="submission" date="2016-03" db="EMBL/GenBank/DDBJ databases">
        <title>Updated assembly of Pseudogymnoascus destructans, the fungus causing white-nose syndrome of bats.</title>
        <authorList>
            <person name="Palmer J.M."/>
            <person name="Drees K.P."/>
            <person name="Foster J.T."/>
            <person name="Lindner D.L."/>
        </authorList>
    </citation>
    <scope>NUCLEOTIDE SEQUENCE [LARGE SCALE GENOMIC DNA]</scope>
    <source>
        <strain evidence="1">20631-21</strain>
    </source>
</reference>
<dbReference type="GeneID" id="36292068"/>
<name>A0A177A085_9PEZI</name>
<evidence type="ECO:0000313" key="1">
    <source>
        <dbReference type="EMBL" id="OAF54503.1"/>
    </source>
</evidence>
<dbReference type="RefSeq" id="XP_024319807.1">
    <property type="nucleotide sequence ID" value="XM_024472570.1"/>
</dbReference>
<dbReference type="PANTHER" id="PTHR47784:SF5">
    <property type="entry name" value="STEROL UPTAKE CONTROL PROTEIN 2"/>
    <property type="match status" value="1"/>
</dbReference>
<dbReference type="PANTHER" id="PTHR47784">
    <property type="entry name" value="STEROL UPTAKE CONTROL PROTEIN 2"/>
    <property type="match status" value="1"/>
</dbReference>
<protein>
    <submittedName>
        <fullName evidence="1">Uncharacterized protein</fullName>
    </submittedName>
</protein>
<dbReference type="Proteomes" id="UP000077154">
    <property type="component" value="Unassembled WGS sequence"/>
</dbReference>
<dbReference type="AlphaFoldDB" id="A0A177A085"/>
<organism evidence="1">
    <name type="scientific">Pseudogymnoascus destructans</name>
    <dbReference type="NCBI Taxonomy" id="655981"/>
    <lineage>
        <taxon>Eukaryota</taxon>
        <taxon>Fungi</taxon>
        <taxon>Dikarya</taxon>
        <taxon>Ascomycota</taxon>
        <taxon>Pezizomycotina</taxon>
        <taxon>Leotiomycetes</taxon>
        <taxon>Thelebolales</taxon>
        <taxon>Thelebolaceae</taxon>
        <taxon>Pseudogymnoascus</taxon>
    </lineage>
</organism>
<dbReference type="OrthoDB" id="3546279at2759"/>
<dbReference type="EMBL" id="KV441421">
    <property type="protein sequence ID" value="OAF54503.1"/>
    <property type="molecule type" value="Genomic_DNA"/>
</dbReference>
<accession>A0A177A085</accession>
<gene>
    <name evidence="1" type="ORF">VC83_09031</name>
</gene>
<sequence length="115" mass="13146">MVRFLTIEEPTSERSREIWVLEMPGLALKHGSLLYSIYCITTMHLSKMEPLNLEVLEAFNIYFGHAIRIHRHEVSQINKANADAALFTASVIRLCALVLLQDREMTPYTPPTNGF</sequence>
<proteinExistence type="predicted"/>
<dbReference type="InterPro" id="IPR053157">
    <property type="entry name" value="Sterol_Uptake_Regulator"/>
</dbReference>
<dbReference type="GO" id="GO:0001228">
    <property type="term" value="F:DNA-binding transcription activator activity, RNA polymerase II-specific"/>
    <property type="evidence" value="ECO:0007669"/>
    <property type="project" value="TreeGrafter"/>
</dbReference>